<evidence type="ECO:0000256" key="1">
    <source>
        <dbReference type="ARBA" id="ARBA00000085"/>
    </source>
</evidence>
<dbReference type="PANTHER" id="PTHR43711">
    <property type="entry name" value="TWO-COMPONENT HISTIDINE KINASE"/>
    <property type="match status" value="1"/>
</dbReference>
<feature type="transmembrane region" description="Helical" evidence="12">
    <location>
        <begin position="198"/>
        <end position="224"/>
    </location>
</feature>
<comment type="catalytic activity">
    <reaction evidence="1">
        <text>ATP + protein L-histidine = ADP + protein N-phospho-L-histidine.</text>
        <dbReference type="EC" id="2.7.13.3"/>
    </reaction>
</comment>
<dbReference type="SMART" id="SM00388">
    <property type="entry name" value="HisKA"/>
    <property type="match status" value="1"/>
</dbReference>
<keyword evidence="9" id="KW-0067">ATP-binding</keyword>
<sequence>MSDISVSGLGKSSVAIDDITSSICTRSALMVAGTLAFFAMLTIATIRIAAALVEQAVERDASRRSLEWTEFAISQAPHIADLAKGLPVLAENWETYQDLANYGGVFRYKIFSPDGVLRFESDDPSADGENLGKHNYLAATVLQSGQPYTVVADGRHKPDRPDLYSETYLPVFDNGRMVAIAETYMDQTSKTAAIEREYAFVGAAMVGLISLALLIPSIGLWVLFRRLRMNNAKLQVSQVRAQASDRAKSEFISTVSHELRTPLTSIRGSLELLSSGKIAELSAPANRLVVMAAKNARILNMLVNDLLDFEKLDTGNLEMIKRSTDLVDLVKDELANIETYEANQDIKYRFTGDENPLRAHVDPDRIAQVVRNLVSNAAKFSPIGGTVEISVRQNDGMVRLEVADTGCGISKDDQGLIFEKFTQVDSSTTRKHSGTGLGLAISKEIVMAHDGEIGVISAVGQGSLFFCNLPIGIQTDDAAAMLPKVA</sequence>
<dbReference type="EMBL" id="LAZR01023265">
    <property type="protein sequence ID" value="KKL79107.1"/>
    <property type="molecule type" value="Genomic_DNA"/>
</dbReference>
<dbReference type="CDD" id="cd16922">
    <property type="entry name" value="HATPase_EvgS-ArcB-TorS-like"/>
    <property type="match status" value="1"/>
</dbReference>
<evidence type="ECO:0000256" key="9">
    <source>
        <dbReference type="ARBA" id="ARBA00022840"/>
    </source>
</evidence>
<keyword evidence="8" id="KW-0418">Kinase</keyword>
<accession>A0A0F9HVF9</accession>
<dbReference type="InterPro" id="IPR004358">
    <property type="entry name" value="Sig_transdc_His_kin-like_C"/>
</dbReference>
<evidence type="ECO:0000256" key="6">
    <source>
        <dbReference type="ARBA" id="ARBA00022679"/>
    </source>
</evidence>
<name>A0A0F9HVF9_9ZZZZ</name>
<keyword evidence="7" id="KW-0547">Nucleotide-binding</keyword>
<evidence type="ECO:0000256" key="4">
    <source>
        <dbReference type="ARBA" id="ARBA00022475"/>
    </source>
</evidence>
<dbReference type="SUPFAM" id="SSF55874">
    <property type="entry name" value="ATPase domain of HSP90 chaperone/DNA topoisomerase II/histidine kinase"/>
    <property type="match status" value="1"/>
</dbReference>
<proteinExistence type="predicted"/>
<evidence type="ECO:0000256" key="10">
    <source>
        <dbReference type="ARBA" id="ARBA00023012"/>
    </source>
</evidence>
<dbReference type="InterPro" id="IPR005467">
    <property type="entry name" value="His_kinase_dom"/>
</dbReference>
<keyword evidence="12" id="KW-1133">Transmembrane helix</keyword>
<comment type="subcellular location">
    <subcellularLocation>
        <location evidence="2">Cell membrane</location>
    </subcellularLocation>
</comment>
<evidence type="ECO:0000256" key="11">
    <source>
        <dbReference type="ARBA" id="ARBA00023136"/>
    </source>
</evidence>
<dbReference type="GO" id="GO:0000155">
    <property type="term" value="F:phosphorelay sensor kinase activity"/>
    <property type="evidence" value="ECO:0007669"/>
    <property type="project" value="InterPro"/>
</dbReference>
<evidence type="ECO:0000256" key="8">
    <source>
        <dbReference type="ARBA" id="ARBA00022777"/>
    </source>
</evidence>
<dbReference type="InterPro" id="IPR003661">
    <property type="entry name" value="HisK_dim/P_dom"/>
</dbReference>
<dbReference type="SUPFAM" id="SSF47384">
    <property type="entry name" value="Homodimeric domain of signal transducing histidine kinase"/>
    <property type="match status" value="1"/>
</dbReference>
<dbReference type="Gene3D" id="1.10.287.130">
    <property type="match status" value="1"/>
</dbReference>
<organism evidence="14">
    <name type="scientific">marine sediment metagenome</name>
    <dbReference type="NCBI Taxonomy" id="412755"/>
    <lineage>
        <taxon>unclassified sequences</taxon>
        <taxon>metagenomes</taxon>
        <taxon>ecological metagenomes</taxon>
    </lineage>
</organism>
<evidence type="ECO:0000256" key="3">
    <source>
        <dbReference type="ARBA" id="ARBA00012438"/>
    </source>
</evidence>
<dbReference type="InterPro" id="IPR003594">
    <property type="entry name" value="HATPase_dom"/>
</dbReference>
<dbReference type="PANTHER" id="PTHR43711:SF31">
    <property type="entry name" value="HISTIDINE KINASE"/>
    <property type="match status" value="1"/>
</dbReference>
<evidence type="ECO:0000256" key="7">
    <source>
        <dbReference type="ARBA" id="ARBA00022741"/>
    </source>
</evidence>
<dbReference type="GO" id="GO:0005524">
    <property type="term" value="F:ATP binding"/>
    <property type="evidence" value="ECO:0007669"/>
    <property type="project" value="UniProtKB-KW"/>
</dbReference>
<keyword evidence="4" id="KW-1003">Cell membrane</keyword>
<dbReference type="Pfam" id="PF00512">
    <property type="entry name" value="HisKA"/>
    <property type="match status" value="1"/>
</dbReference>
<feature type="transmembrane region" description="Helical" evidence="12">
    <location>
        <begin position="28"/>
        <end position="53"/>
    </location>
</feature>
<evidence type="ECO:0000256" key="12">
    <source>
        <dbReference type="SAM" id="Phobius"/>
    </source>
</evidence>
<reference evidence="14" key="1">
    <citation type="journal article" date="2015" name="Nature">
        <title>Complex archaea that bridge the gap between prokaryotes and eukaryotes.</title>
        <authorList>
            <person name="Spang A."/>
            <person name="Saw J.H."/>
            <person name="Jorgensen S.L."/>
            <person name="Zaremba-Niedzwiedzka K."/>
            <person name="Martijn J."/>
            <person name="Lind A.E."/>
            <person name="van Eijk R."/>
            <person name="Schleper C."/>
            <person name="Guy L."/>
            <person name="Ettema T.J."/>
        </authorList>
    </citation>
    <scope>NUCLEOTIDE SEQUENCE</scope>
</reference>
<feature type="domain" description="Histidine kinase" evidence="13">
    <location>
        <begin position="254"/>
        <end position="473"/>
    </location>
</feature>
<dbReference type="EC" id="2.7.13.3" evidence="3"/>
<protein>
    <recommendedName>
        <fullName evidence="3">histidine kinase</fullName>
        <ecNumber evidence="3">2.7.13.3</ecNumber>
    </recommendedName>
</protein>
<dbReference type="Pfam" id="PF02518">
    <property type="entry name" value="HATPase_c"/>
    <property type="match status" value="1"/>
</dbReference>
<dbReference type="SMART" id="SM00387">
    <property type="entry name" value="HATPase_c"/>
    <property type="match status" value="1"/>
</dbReference>
<evidence type="ECO:0000256" key="5">
    <source>
        <dbReference type="ARBA" id="ARBA00022553"/>
    </source>
</evidence>
<dbReference type="Gene3D" id="3.30.565.10">
    <property type="entry name" value="Histidine kinase-like ATPase, C-terminal domain"/>
    <property type="match status" value="1"/>
</dbReference>
<keyword evidence="11 12" id="KW-0472">Membrane</keyword>
<keyword evidence="6" id="KW-0808">Transferase</keyword>
<dbReference type="AlphaFoldDB" id="A0A0F9HVF9"/>
<dbReference type="InterPro" id="IPR036097">
    <property type="entry name" value="HisK_dim/P_sf"/>
</dbReference>
<dbReference type="InterPro" id="IPR036890">
    <property type="entry name" value="HATPase_C_sf"/>
</dbReference>
<dbReference type="FunFam" id="3.30.565.10:FF:000023">
    <property type="entry name" value="PAS domain-containing sensor histidine kinase"/>
    <property type="match status" value="1"/>
</dbReference>
<evidence type="ECO:0000313" key="14">
    <source>
        <dbReference type="EMBL" id="KKL79107.1"/>
    </source>
</evidence>
<dbReference type="CDD" id="cd00082">
    <property type="entry name" value="HisKA"/>
    <property type="match status" value="1"/>
</dbReference>
<comment type="caution">
    <text evidence="14">The sequence shown here is derived from an EMBL/GenBank/DDBJ whole genome shotgun (WGS) entry which is preliminary data.</text>
</comment>
<gene>
    <name evidence="14" type="ORF">LCGC14_2018150</name>
</gene>
<keyword evidence="10" id="KW-0902">Two-component regulatory system</keyword>
<dbReference type="PRINTS" id="PR00344">
    <property type="entry name" value="BCTRLSENSOR"/>
</dbReference>
<keyword evidence="5" id="KW-0597">Phosphoprotein</keyword>
<dbReference type="PROSITE" id="PS50109">
    <property type="entry name" value="HIS_KIN"/>
    <property type="match status" value="1"/>
</dbReference>
<evidence type="ECO:0000259" key="13">
    <source>
        <dbReference type="PROSITE" id="PS50109"/>
    </source>
</evidence>
<dbReference type="InterPro" id="IPR050736">
    <property type="entry name" value="Sensor_HK_Regulatory"/>
</dbReference>
<keyword evidence="12" id="KW-0812">Transmembrane</keyword>
<evidence type="ECO:0000256" key="2">
    <source>
        <dbReference type="ARBA" id="ARBA00004236"/>
    </source>
</evidence>
<dbReference type="GO" id="GO:0005886">
    <property type="term" value="C:plasma membrane"/>
    <property type="evidence" value="ECO:0007669"/>
    <property type="project" value="UniProtKB-SubCell"/>
</dbReference>